<dbReference type="EMBL" id="QGKV02000759">
    <property type="protein sequence ID" value="KAF3563378.1"/>
    <property type="molecule type" value="Genomic_DNA"/>
</dbReference>
<comment type="similarity">
    <text evidence="1">Belongs to the peptidase C48 family.</text>
</comment>
<feature type="region of interest" description="Disordered" evidence="4">
    <location>
        <begin position="366"/>
        <end position="433"/>
    </location>
</feature>
<dbReference type="Gene3D" id="3.40.395.10">
    <property type="entry name" value="Adenoviral Proteinase, Chain A"/>
    <property type="match status" value="1"/>
</dbReference>
<evidence type="ECO:0000256" key="1">
    <source>
        <dbReference type="ARBA" id="ARBA00005234"/>
    </source>
</evidence>
<gene>
    <name evidence="7" type="ORF">DY000_02015232</name>
</gene>
<dbReference type="Proteomes" id="UP000266723">
    <property type="component" value="Unassembled WGS sequence"/>
</dbReference>
<evidence type="ECO:0000256" key="3">
    <source>
        <dbReference type="ARBA" id="ARBA00022801"/>
    </source>
</evidence>
<feature type="compositionally biased region" description="Polar residues" evidence="4">
    <location>
        <begin position="379"/>
        <end position="405"/>
    </location>
</feature>
<evidence type="ECO:0000313" key="7">
    <source>
        <dbReference type="EMBL" id="KAF3563378.1"/>
    </source>
</evidence>
<dbReference type="Pfam" id="PF09331">
    <property type="entry name" value="DUF1985"/>
    <property type="match status" value="1"/>
</dbReference>
<dbReference type="PANTHER" id="PTHR48449">
    <property type="entry name" value="DUF1985 DOMAIN-CONTAINING PROTEIN"/>
    <property type="match status" value="1"/>
</dbReference>
<organism evidence="7 8">
    <name type="scientific">Brassica cretica</name>
    <name type="common">Mustard</name>
    <dbReference type="NCBI Taxonomy" id="69181"/>
    <lineage>
        <taxon>Eukaryota</taxon>
        <taxon>Viridiplantae</taxon>
        <taxon>Streptophyta</taxon>
        <taxon>Embryophyta</taxon>
        <taxon>Tracheophyta</taxon>
        <taxon>Spermatophyta</taxon>
        <taxon>Magnoliopsida</taxon>
        <taxon>eudicotyledons</taxon>
        <taxon>Gunneridae</taxon>
        <taxon>Pentapetalae</taxon>
        <taxon>rosids</taxon>
        <taxon>malvids</taxon>
        <taxon>Brassicales</taxon>
        <taxon>Brassicaceae</taxon>
        <taxon>Brassiceae</taxon>
        <taxon>Brassica</taxon>
    </lineage>
</organism>
<evidence type="ECO:0000259" key="6">
    <source>
        <dbReference type="Pfam" id="PF09331"/>
    </source>
</evidence>
<evidence type="ECO:0000256" key="4">
    <source>
        <dbReference type="SAM" id="MobiDB-lite"/>
    </source>
</evidence>
<comment type="caution">
    <text evidence="7">The sequence shown here is derived from an EMBL/GenBank/DDBJ whole genome shotgun (WGS) entry which is preliminary data.</text>
</comment>
<dbReference type="InterPro" id="IPR003653">
    <property type="entry name" value="Peptidase_C48_C"/>
</dbReference>
<reference evidence="7 8" key="1">
    <citation type="journal article" date="2020" name="BMC Genomics">
        <title>Intraspecific diversification of the crop wild relative Brassica cretica Lam. using demographic model selection.</title>
        <authorList>
            <person name="Kioukis A."/>
            <person name="Michalopoulou V.A."/>
            <person name="Briers L."/>
            <person name="Pirintsos S."/>
            <person name="Studholme D.J."/>
            <person name="Pavlidis P."/>
            <person name="Sarris P.F."/>
        </authorList>
    </citation>
    <scope>NUCLEOTIDE SEQUENCE [LARGE SCALE GENOMIC DNA]</scope>
    <source>
        <strain evidence="8">cv. PFS-1207/04</strain>
    </source>
</reference>
<feature type="domain" description="DUF1985" evidence="6">
    <location>
        <begin position="1"/>
        <end position="65"/>
    </location>
</feature>
<keyword evidence="8" id="KW-1185">Reference proteome</keyword>
<dbReference type="SUPFAM" id="SSF54001">
    <property type="entry name" value="Cysteine proteinases"/>
    <property type="match status" value="1"/>
</dbReference>
<dbReference type="PANTHER" id="PTHR48449:SF2">
    <property type="entry name" value="UBIQUITIN-LIKE PROTEASE FAMILY PROFILE DOMAIN-CONTAINING PROTEIN"/>
    <property type="match status" value="1"/>
</dbReference>
<dbReference type="InterPro" id="IPR015410">
    <property type="entry name" value="DUF1985"/>
</dbReference>
<protein>
    <recommendedName>
        <fullName evidence="9">Ubiquitin-like protease family profile domain-containing protein</fullName>
    </recommendedName>
</protein>
<feature type="domain" description="Ubiquitin-like protease family profile" evidence="5">
    <location>
        <begin position="541"/>
        <end position="628"/>
    </location>
</feature>
<evidence type="ECO:0000259" key="5">
    <source>
        <dbReference type="Pfam" id="PF02902"/>
    </source>
</evidence>
<keyword evidence="2" id="KW-0645">Protease</keyword>
<evidence type="ECO:0000256" key="2">
    <source>
        <dbReference type="ARBA" id="ARBA00022670"/>
    </source>
</evidence>
<sequence length="631" mass="70320">MLRKNSVTDRQMRLKLASLPILSSVFLSTNLKMKMLKEYVELLGDLEEFFAFPWGRLAFDMLMSSIKKRDEVSLSQDTIALKGFAQALQLVIVEAVPLLTEVVQEVCSSSDSDSEDEEIEGMIYKQKKHTLNHAHARKVDKKCEVFVRSIIPYDPARPVDESVLTWADEVYDVKVENMLKLISLNHVFTKEMFRGGATRLDVQRMREKPRPQGRKKRTIQKDNSSNVVDESRIISIVSALLKPEIERVDGKVASALASVREVSSSVVSYQGSVVSSVKSMLKAFKEDIVASVRDANCKVCVPTEPTTPPAATTGKGLSSANPPVGGLDANDAIIVNVLDNISHYSTPQGSRIVLLSGNVRRELTSSPCMADENHGMSAFSETSKTNEQNEPAGTPSFSLGLTQDQPLPAPVAEDEMGDNGDGDRCEPVVEPMPRRTSKRLRLVPPPLITDYRCETAILNRARESKMVGSNYYEQVVIREKFAKLSKILKNPCVIHIAGLSVTAKDITDIAERNRPLPGRVFDILMRLVRSTCYTHVGCSGATKLEFFDSRFVWMLCRNYDRFRKSKTKATYVFPKGLVDCAVKSCSIGDAATKFYLPLHVEKKHWIGLCVDFTDGKIYVFDCNQGLRSESE</sequence>
<name>A0ABQ7CTI2_BRACR</name>
<accession>A0ABQ7CTI2</accession>
<dbReference type="Pfam" id="PF02902">
    <property type="entry name" value="Peptidase_C48"/>
    <property type="match status" value="1"/>
</dbReference>
<keyword evidence="3" id="KW-0378">Hydrolase</keyword>
<evidence type="ECO:0008006" key="9">
    <source>
        <dbReference type="Google" id="ProtNLM"/>
    </source>
</evidence>
<evidence type="ECO:0000313" key="8">
    <source>
        <dbReference type="Proteomes" id="UP000266723"/>
    </source>
</evidence>
<proteinExistence type="inferred from homology"/>
<dbReference type="InterPro" id="IPR038765">
    <property type="entry name" value="Papain-like_cys_pep_sf"/>
</dbReference>
<feature type="region of interest" description="Disordered" evidence="4">
    <location>
        <begin position="204"/>
        <end position="224"/>
    </location>
</feature>